<dbReference type="InterPro" id="IPR001806">
    <property type="entry name" value="Small_GTPase"/>
</dbReference>
<dbReference type="InterPro" id="IPR050305">
    <property type="entry name" value="Small_GTPase_Rab"/>
</dbReference>
<dbReference type="SMART" id="SM00173">
    <property type="entry name" value="RAS"/>
    <property type="match status" value="1"/>
</dbReference>
<keyword evidence="9" id="KW-1185">Reference proteome</keyword>
<dbReference type="PANTHER" id="PTHR47980">
    <property type="entry name" value="LD44762P"/>
    <property type="match status" value="1"/>
</dbReference>
<dbReference type="Proteomes" id="UP000095287">
    <property type="component" value="Unplaced"/>
</dbReference>
<dbReference type="InterPro" id="IPR027417">
    <property type="entry name" value="P-loop_NTPase"/>
</dbReference>
<dbReference type="PRINTS" id="PR00449">
    <property type="entry name" value="RASTRNSFRMNG"/>
</dbReference>
<comment type="similarity">
    <text evidence="1">Belongs to the small GTPase superfamily. Rab family.</text>
</comment>
<evidence type="ECO:0000256" key="8">
    <source>
        <dbReference type="ARBA" id="ARBA00081865"/>
    </source>
</evidence>
<dbReference type="NCBIfam" id="TIGR00231">
    <property type="entry name" value="small_GTP"/>
    <property type="match status" value="1"/>
</dbReference>
<dbReference type="AlphaFoldDB" id="A0A1I7ZI37"/>
<organism evidence="9 10">
    <name type="scientific">Steinernema glaseri</name>
    <dbReference type="NCBI Taxonomy" id="37863"/>
    <lineage>
        <taxon>Eukaryota</taxon>
        <taxon>Metazoa</taxon>
        <taxon>Ecdysozoa</taxon>
        <taxon>Nematoda</taxon>
        <taxon>Chromadorea</taxon>
        <taxon>Rhabditida</taxon>
        <taxon>Tylenchina</taxon>
        <taxon>Panagrolaimomorpha</taxon>
        <taxon>Strongyloidoidea</taxon>
        <taxon>Steinernematidae</taxon>
        <taxon>Steinernema</taxon>
    </lineage>
</organism>
<keyword evidence="4" id="KW-0449">Lipoprotein</keyword>
<dbReference type="GO" id="GO:0003924">
    <property type="term" value="F:GTPase activity"/>
    <property type="evidence" value="ECO:0007669"/>
    <property type="project" value="InterPro"/>
</dbReference>
<dbReference type="InterPro" id="IPR005225">
    <property type="entry name" value="Small_GTP-bd"/>
</dbReference>
<dbReference type="Gene3D" id="3.40.50.300">
    <property type="entry name" value="P-loop containing nucleotide triphosphate hydrolases"/>
    <property type="match status" value="1"/>
</dbReference>
<dbReference type="SMART" id="SM00176">
    <property type="entry name" value="RAN"/>
    <property type="match status" value="1"/>
</dbReference>
<dbReference type="SMART" id="SM00175">
    <property type="entry name" value="RAB"/>
    <property type="match status" value="1"/>
</dbReference>
<name>A0A1I7ZI37_9BILA</name>
<evidence type="ECO:0000256" key="1">
    <source>
        <dbReference type="ARBA" id="ARBA00006270"/>
    </source>
</evidence>
<evidence type="ECO:0000256" key="3">
    <source>
        <dbReference type="ARBA" id="ARBA00023134"/>
    </source>
</evidence>
<protein>
    <recommendedName>
        <fullName evidence="7">Ras-related protein Rab-1</fullName>
    </recommendedName>
    <alternativeName>
        <fullName evidence="8">Small GTP-binding protein rab1</fullName>
    </alternativeName>
</protein>
<keyword evidence="2" id="KW-0547">Nucleotide-binding</keyword>
<dbReference type="GO" id="GO:0005525">
    <property type="term" value="F:GTP binding"/>
    <property type="evidence" value="ECO:0007669"/>
    <property type="project" value="UniProtKB-KW"/>
</dbReference>
<dbReference type="SMART" id="SM00174">
    <property type="entry name" value="RHO"/>
    <property type="match status" value="1"/>
</dbReference>
<evidence type="ECO:0000256" key="4">
    <source>
        <dbReference type="ARBA" id="ARBA00023288"/>
    </source>
</evidence>
<sequence>MARKSYDHLFKVLLIGDTAVGKTSLLHRFSDDTFTPSMSATIGIDFKVKTVVMNEKKVKLQVWDTAGQERFDTITTSYYRGADGIVLVYDLCNPDSFLNLAKWLRYIRQYADDGVAMILVGNKCDMVAERNVPKAKGEEAALEHSIPYFETSAKANLNVDDAFYEMTHRLLTRAADQPLEKTVKVSKRKRSRKGGCC</sequence>
<comment type="function">
    <text evidence="6">Protein transport. Probably involved in vesicular traffic from ER to Golgi.</text>
</comment>
<evidence type="ECO:0000256" key="6">
    <source>
        <dbReference type="ARBA" id="ARBA00053444"/>
    </source>
</evidence>
<dbReference type="Pfam" id="PF00071">
    <property type="entry name" value="Ras"/>
    <property type="match status" value="1"/>
</dbReference>
<reference evidence="10" key="1">
    <citation type="submission" date="2016-11" db="UniProtKB">
        <authorList>
            <consortium name="WormBaseParasite"/>
        </authorList>
    </citation>
    <scope>IDENTIFICATION</scope>
</reference>
<evidence type="ECO:0000313" key="9">
    <source>
        <dbReference type="Proteomes" id="UP000095287"/>
    </source>
</evidence>
<evidence type="ECO:0000256" key="5">
    <source>
        <dbReference type="ARBA" id="ARBA00023289"/>
    </source>
</evidence>
<dbReference type="SUPFAM" id="SSF52540">
    <property type="entry name" value="P-loop containing nucleoside triphosphate hydrolases"/>
    <property type="match status" value="1"/>
</dbReference>
<dbReference type="PROSITE" id="PS51420">
    <property type="entry name" value="RHO"/>
    <property type="match status" value="1"/>
</dbReference>
<dbReference type="PROSITE" id="PS51421">
    <property type="entry name" value="RAS"/>
    <property type="match status" value="1"/>
</dbReference>
<keyword evidence="3" id="KW-0342">GTP-binding</keyword>
<evidence type="ECO:0000313" key="10">
    <source>
        <dbReference type="WBParaSite" id="L893_g26519.t1"/>
    </source>
</evidence>
<dbReference type="FunFam" id="3.40.50.300:FF:001018">
    <property type="entry name" value="Rab family GTPase"/>
    <property type="match status" value="1"/>
</dbReference>
<evidence type="ECO:0000256" key="2">
    <source>
        <dbReference type="ARBA" id="ARBA00022741"/>
    </source>
</evidence>
<evidence type="ECO:0000256" key="7">
    <source>
        <dbReference type="ARBA" id="ARBA00067099"/>
    </source>
</evidence>
<dbReference type="WBParaSite" id="L893_g26519.t1">
    <property type="protein sequence ID" value="L893_g26519.t1"/>
    <property type="gene ID" value="L893_g26519"/>
</dbReference>
<proteinExistence type="inferred from homology"/>
<dbReference type="PROSITE" id="PS51419">
    <property type="entry name" value="RAB"/>
    <property type="match status" value="1"/>
</dbReference>
<accession>A0A1I7ZI37</accession>
<keyword evidence="5" id="KW-0636">Prenylation</keyword>